<dbReference type="SUPFAM" id="SSF54427">
    <property type="entry name" value="NTF2-like"/>
    <property type="match status" value="1"/>
</dbReference>
<evidence type="ECO:0000313" key="3">
    <source>
        <dbReference type="EMBL" id="BBD98427.1"/>
    </source>
</evidence>
<proteinExistence type="predicted"/>
<dbReference type="EMBL" id="AP018664">
    <property type="protein sequence ID" value="BBD98427.1"/>
    <property type="molecule type" value="Genomic_DNA"/>
</dbReference>
<evidence type="ECO:0000259" key="2">
    <source>
        <dbReference type="Pfam" id="PF13577"/>
    </source>
</evidence>
<name>A0A494W7A2_9SPHN</name>
<feature type="domain" description="SnoaL-like" evidence="2">
    <location>
        <begin position="21"/>
        <end position="162"/>
    </location>
</feature>
<feature type="region of interest" description="Disordered" evidence="1">
    <location>
        <begin position="178"/>
        <end position="206"/>
    </location>
</feature>
<accession>A0A494W7A2</accession>
<keyword evidence="4" id="KW-1185">Reference proteome</keyword>
<dbReference type="KEGG" id="sami:SAMIE_1019280"/>
<reference evidence="3 4" key="1">
    <citation type="submission" date="2018-05" db="EMBL/GenBank/DDBJ databases">
        <title>Complete Genome Sequence of the Nonylphenol-Degrading Bacterium Sphingobium amiense DSM 16289T.</title>
        <authorList>
            <person name="Ootsuka M."/>
            <person name="Nishizawa T."/>
            <person name="Ohta H."/>
        </authorList>
    </citation>
    <scope>NUCLEOTIDE SEQUENCE [LARGE SCALE GENOMIC DNA]</scope>
    <source>
        <strain evidence="3 4">DSM 16289</strain>
    </source>
</reference>
<dbReference type="CDD" id="cd00531">
    <property type="entry name" value="NTF2_like"/>
    <property type="match status" value="1"/>
</dbReference>
<sequence length="206" mass="22749">MRDRDQAGPATEQALIERLSRLEDRRAIEDVVHRYCRALDRADIALFRSNFWEDGGFGPGRPTAVARDFAEPLMAAMTAKYAATHHAITTMQVDLRGDRASGETYAIVHHRSVPTAAGNAAVLGAAWIDHIDVEAAHDLVIGVRYIDRLERRGGEWRIALRTLIFDWSQVQPSNVRHFGSFTPDTPVGRRGREDLSYGDAGAASAG</sequence>
<evidence type="ECO:0000256" key="1">
    <source>
        <dbReference type="SAM" id="MobiDB-lite"/>
    </source>
</evidence>
<dbReference type="AlphaFoldDB" id="A0A494W7A2"/>
<protein>
    <submittedName>
        <fullName evidence="3">Nuclear transport factor 2 family protein</fullName>
    </submittedName>
</protein>
<dbReference type="RefSeq" id="WP_066701216.1">
    <property type="nucleotide sequence ID" value="NZ_AP018664.1"/>
</dbReference>
<evidence type="ECO:0000313" key="4">
    <source>
        <dbReference type="Proteomes" id="UP000279959"/>
    </source>
</evidence>
<dbReference type="Proteomes" id="UP000279959">
    <property type="component" value="Chromosome"/>
</dbReference>
<organism evidence="3 4">
    <name type="scientific">Sphingobium amiense</name>
    <dbReference type="NCBI Taxonomy" id="135719"/>
    <lineage>
        <taxon>Bacteria</taxon>
        <taxon>Pseudomonadati</taxon>
        <taxon>Pseudomonadota</taxon>
        <taxon>Alphaproteobacteria</taxon>
        <taxon>Sphingomonadales</taxon>
        <taxon>Sphingomonadaceae</taxon>
        <taxon>Sphingobium</taxon>
    </lineage>
</organism>
<dbReference type="Gene3D" id="3.10.450.50">
    <property type="match status" value="1"/>
</dbReference>
<dbReference type="InterPro" id="IPR037401">
    <property type="entry name" value="SnoaL-like"/>
</dbReference>
<gene>
    <name evidence="3" type="ORF">SAMIE_1019280</name>
</gene>
<dbReference type="InterPro" id="IPR032710">
    <property type="entry name" value="NTF2-like_dom_sf"/>
</dbReference>
<dbReference type="Pfam" id="PF13577">
    <property type="entry name" value="SnoaL_4"/>
    <property type="match status" value="1"/>
</dbReference>